<keyword evidence="3" id="KW-1185">Reference proteome</keyword>
<feature type="transmembrane region" description="Helical" evidence="1">
    <location>
        <begin position="39"/>
        <end position="57"/>
    </location>
</feature>
<accession>A0A1P8UDL3</accession>
<keyword evidence="1" id="KW-0812">Transmembrane</keyword>
<feature type="transmembrane region" description="Helical" evidence="1">
    <location>
        <begin position="69"/>
        <end position="88"/>
    </location>
</feature>
<evidence type="ECO:0000313" key="3">
    <source>
        <dbReference type="Proteomes" id="UP000243807"/>
    </source>
</evidence>
<evidence type="ECO:0000313" key="2">
    <source>
        <dbReference type="EMBL" id="APZ41886.1"/>
    </source>
</evidence>
<evidence type="ECO:0000256" key="1">
    <source>
        <dbReference type="SAM" id="Phobius"/>
    </source>
</evidence>
<proteinExistence type="predicted"/>
<dbReference type="EMBL" id="CP019434">
    <property type="protein sequence ID" value="APZ41886.1"/>
    <property type="molecule type" value="Genomic_DNA"/>
</dbReference>
<gene>
    <name evidence="2" type="ORF">BW247_01210</name>
</gene>
<protein>
    <submittedName>
        <fullName evidence="2">Uncharacterized protein</fullName>
    </submittedName>
</protein>
<feature type="transmembrane region" description="Helical" evidence="1">
    <location>
        <begin position="94"/>
        <end position="112"/>
    </location>
</feature>
<organism evidence="2 3">
    <name type="scientific">Acidihalobacter ferrooxydans</name>
    <dbReference type="NCBI Taxonomy" id="1765967"/>
    <lineage>
        <taxon>Bacteria</taxon>
        <taxon>Pseudomonadati</taxon>
        <taxon>Pseudomonadota</taxon>
        <taxon>Gammaproteobacteria</taxon>
        <taxon>Chromatiales</taxon>
        <taxon>Ectothiorhodospiraceae</taxon>
        <taxon>Acidihalobacter</taxon>
    </lineage>
</organism>
<keyword evidence="1" id="KW-1133">Transmembrane helix</keyword>
<sequence length="128" mass="13700">MRVLFAMVLCGFVALILVGLLTLWGHAHAWVLASGMMASYVVGMLLFEGLVAFCERARGVGRCANPETIYTLLLPTVVCVGVAALSRYDHATLYLLPAALLPQIGMIGATLVQRAATTIAAIDRDRQP</sequence>
<keyword evidence="1" id="KW-0472">Membrane</keyword>
<dbReference type="Proteomes" id="UP000243807">
    <property type="component" value="Chromosome"/>
</dbReference>
<dbReference type="AlphaFoldDB" id="A0A1P8UDL3"/>
<name>A0A1P8UDL3_9GAMM</name>
<dbReference type="KEGG" id="afy:BW247_01210"/>
<dbReference type="RefSeq" id="WP_076835233.1">
    <property type="nucleotide sequence ID" value="NZ_CP019434.1"/>
</dbReference>
<reference evidence="2 3" key="1">
    <citation type="submission" date="2017-01" db="EMBL/GenBank/DDBJ databases">
        <title>Draft sequence of Acidihalobacter ferrooxidans strain DSM 14175 (strain V8).</title>
        <authorList>
            <person name="Khaleque H.N."/>
            <person name="Ramsay J.P."/>
            <person name="Murphy R.J.T."/>
            <person name="Kaksonen A.H."/>
            <person name="Boxall N.J."/>
            <person name="Watkin E.L.J."/>
        </authorList>
    </citation>
    <scope>NUCLEOTIDE SEQUENCE [LARGE SCALE GENOMIC DNA]</scope>
    <source>
        <strain evidence="2 3">V8</strain>
    </source>
</reference>